<protein>
    <submittedName>
        <fullName evidence="1">Uncharacterized protein</fullName>
    </submittedName>
</protein>
<gene>
    <name evidence="1" type="ORF">LCGC14_3092540</name>
</gene>
<evidence type="ECO:0000313" key="1">
    <source>
        <dbReference type="EMBL" id="KKK53664.1"/>
    </source>
</evidence>
<feature type="non-terminal residue" evidence="1">
    <location>
        <position position="22"/>
    </location>
</feature>
<sequence>MKANGKTAPKVFKLKVVELEPG</sequence>
<dbReference type="EMBL" id="LAZR01066389">
    <property type="protein sequence ID" value="KKK53664.1"/>
    <property type="molecule type" value="Genomic_DNA"/>
</dbReference>
<dbReference type="AlphaFoldDB" id="A0A0F8YHH5"/>
<reference evidence="1" key="1">
    <citation type="journal article" date="2015" name="Nature">
        <title>Complex archaea that bridge the gap between prokaryotes and eukaryotes.</title>
        <authorList>
            <person name="Spang A."/>
            <person name="Saw J.H."/>
            <person name="Jorgensen S.L."/>
            <person name="Zaremba-Niedzwiedzka K."/>
            <person name="Martijn J."/>
            <person name="Lind A.E."/>
            <person name="van Eijk R."/>
            <person name="Schleper C."/>
            <person name="Guy L."/>
            <person name="Ettema T.J."/>
        </authorList>
    </citation>
    <scope>NUCLEOTIDE SEQUENCE</scope>
</reference>
<organism evidence="1">
    <name type="scientific">marine sediment metagenome</name>
    <dbReference type="NCBI Taxonomy" id="412755"/>
    <lineage>
        <taxon>unclassified sequences</taxon>
        <taxon>metagenomes</taxon>
        <taxon>ecological metagenomes</taxon>
    </lineage>
</organism>
<proteinExistence type="predicted"/>
<name>A0A0F8YHH5_9ZZZZ</name>
<accession>A0A0F8YHH5</accession>
<comment type="caution">
    <text evidence="1">The sequence shown here is derived from an EMBL/GenBank/DDBJ whole genome shotgun (WGS) entry which is preliminary data.</text>
</comment>